<gene>
    <name evidence="2" type="ordered locus">ECL_00413</name>
</gene>
<feature type="transmembrane region" description="Helical" evidence="1">
    <location>
        <begin position="6"/>
        <end position="27"/>
    </location>
</feature>
<dbReference type="HOGENOM" id="CLU_2934138_0_0_6"/>
<evidence type="ECO:0000313" key="3">
    <source>
        <dbReference type="Proteomes" id="UP000002363"/>
    </source>
</evidence>
<dbReference type="EMBL" id="CP001918">
    <property type="protein sequence ID" value="ADF59979.1"/>
    <property type="molecule type" value="Genomic_DNA"/>
</dbReference>
<keyword evidence="1" id="KW-0812">Transmembrane</keyword>
<dbReference type="AlphaFoldDB" id="A0A0H3CED2"/>
<keyword evidence="3" id="KW-1185">Reference proteome</keyword>
<dbReference type="EnsemblBacteria" id="ADF59979">
    <property type="protein sequence ID" value="ADF59979"/>
    <property type="gene ID" value="ECL_00413"/>
</dbReference>
<sequence length="60" mass="6870">MPHVWKVLPSGFTPGLVLIRSAILAGMKKRAMRNSFRKLKKNIAEPVRLNQLTKPFTLIR</sequence>
<accession>A0A0H3CED2</accession>
<dbReference type="KEGG" id="enc:ECL_00413"/>
<reference evidence="2 3" key="1">
    <citation type="journal article" date="2010" name="J. Bacteriol.">
        <title>Complete genome sequence of Enterobacter cloacae subsp. cloacae type strain ATCC 13047.</title>
        <authorList>
            <person name="Ren Y."/>
            <person name="Ren Y."/>
            <person name="Zhou Z."/>
            <person name="Guo X."/>
            <person name="Li Y."/>
            <person name="Feng L."/>
            <person name="Wang L."/>
        </authorList>
    </citation>
    <scope>NUCLEOTIDE SEQUENCE [LARGE SCALE GENOMIC DNA]</scope>
    <source>
        <strain evidence="3">ATCC 13047 / DSM 30054 / NBRC 13535 / NCTC 10005 / WDCM 00083 / NCDC 279-56</strain>
    </source>
</reference>
<name>A0A0H3CED2_ENTCC</name>
<dbReference type="STRING" id="716541.ECL_00413"/>
<organism evidence="2 3">
    <name type="scientific">Enterobacter cloacae subsp. cloacae (strain ATCC 13047 / DSM 30054 / NBRC 13535 / NCTC 10005 / WDCM 00083 / NCDC 279-56)</name>
    <dbReference type="NCBI Taxonomy" id="716541"/>
    <lineage>
        <taxon>Bacteria</taxon>
        <taxon>Pseudomonadati</taxon>
        <taxon>Pseudomonadota</taxon>
        <taxon>Gammaproteobacteria</taxon>
        <taxon>Enterobacterales</taxon>
        <taxon>Enterobacteriaceae</taxon>
        <taxon>Enterobacter</taxon>
        <taxon>Enterobacter cloacae complex</taxon>
    </lineage>
</organism>
<protein>
    <submittedName>
        <fullName evidence="2">Uncharacterized protein</fullName>
    </submittedName>
</protein>
<proteinExistence type="predicted"/>
<evidence type="ECO:0000313" key="2">
    <source>
        <dbReference type="EMBL" id="ADF59979.1"/>
    </source>
</evidence>
<evidence type="ECO:0000256" key="1">
    <source>
        <dbReference type="SAM" id="Phobius"/>
    </source>
</evidence>
<dbReference type="Proteomes" id="UP000002363">
    <property type="component" value="Chromosome"/>
</dbReference>
<keyword evidence="1" id="KW-1133">Transmembrane helix</keyword>
<keyword evidence="1" id="KW-0472">Membrane</keyword>